<evidence type="ECO:0000313" key="2">
    <source>
        <dbReference type="Proteomes" id="UP000886501"/>
    </source>
</evidence>
<sequence length="185" mass="21038">MKLKLERSISGSLFEETSGSSSLTGSLCFDRKARINETIPLQQETTKPEITDVFPVLIPRLSERTCWNLDTFICEEKKLVQLNVQLKRLNFALVTWSIKDHGLSQLPSGQYTHHVPAGTLRSWEYTTELVTMAPVTCGGRFWDNKQLGWPKLEREIHDSAMGNSEPQPERASRIRLSACPRRTPP</sequence>
<proteinExistence type="predicted"/>
<gene>
    <name evidence="1" type="ORF">BDM02DRAFT_3130702</name>
</gene>
<reference evidence="1" key="2">
    <citation type="journal article" date="2020" name="Nat. Commun.">
        <title>Large-scale genome sequencing of mycorrhizal fungi provides insights into the early evolution of symbiotic traits.</title>
        <authorList>
            <person name="Miyauchi S."/>
            <person name="Kiss E."/>
            <person name="Kuo A."/>
            <person name="Drula E."/>
            <person name="Kohler A."/>
            <person name="Sanchez-Garcia M."/>
            <person name="Morin E."/>
            <person name="Andreopoulos B."/>
            <person name="Barry K.W."/>
            <person name="Bonito G."/>
            <person name="Buee M."/>
            <person name="Carver A."/>
            <person name="Chen C."/>
            <person name="Cichocki N."/>
            <person name="Clum A."/>
            <person name="Culley D."/>
            <person name="Crous P.W."/>
            <person name="Fauchery L."/>
            <person name="Girlanda M."/>
            <person name="Hayes R.D."/>
            <person name="Keri Z."/>
            <person name="LaButti K."/>
            <person name="Lipzen A."/>
            <person name="Lombard V."/>
            <person name="Magnuson J."/>
            <person name="Maillard F."/>
            <person name="Murat C."/>
            <person name="Nolan M."/>
            <person name="Ohm R.A."/>
            <person name="Pangilinan J."/>
            <person name="Pereira M.F."/>
            <person name="Perotto S."/>
            <person name="Peter M."/>
            <person name="Pfister S."/>
            <person name="Riley R."/>
            <person name="Sitrit Y."/>
            <person name="Stielow J.B."/>
            <person name="Szollosi G."/>
            <person name="Zifcakova L."/>
            <person name="Stursova M."/>
            <person name="Spatafora J.W."/>
            <person name="Tedersoo L."/>
            <person name="Vaario L.M."/>
            <person name="Yamada A."/>
            <person name="Yan M."/>
            <person name="Wang P."/>
            <person name="Xu J."/>
            <person name="Bruns T."/>
            <person name="Baldrian P."/>
            <person name="Vilgalys R."/>
            <person name="Dunand C."/>
            <person name="Henrissat B."/>
            <person name="Grigoriev I.V."/>
            <person name="Hibbett D."/>
            <person name="Nagy L.G."/>
            <person name="Martin F.M."/>
        </authorList>
    </citation>
    <scope>NUCLEOTIDE SEQUENCE</scope>
    <source>
        <strain evidence="1">P2</strain>
    </source>
</reference>
<keyword evidence="2" id="KW-1185">Reference proteome</keyword>
<reference evidence="1" key="1">
    <citation type="submission" date="2019-10" db="EMBL/GenBank/DDBJ databases">
        <authorList>
            <consortium name="DOE Joint Genome Institute"/>
            <person name="Kuo A."/>
            <person name="Miyauchi S."/>
            <person name="Kiss E."/>
            <person name="Drula E."/>
            <person name="Kohler A."/>
            <person name="Sanchez-Garcia M."/>
            <person name="Andreopoulos B."/>
            <person name="Barry K.W."/>
            <person name="Bonito G."/>
            <person name="Buee M."/>
            <person name="Carver A."/>
            <person name="Chen C."/>
            <person name="Cichocki N."/>
            <person name="Clum A."/>
            <person name="Culley D."/>
            <person name="Crous P.W."/>
            <person name="Fauchery L."/>
            <person name="Girlanda M."/>
            <person name="Hayes R."/>
            <person name="Keri Z."/>
            <person name="Labutti K."/>
            <person name="Lipzen A."/>
            <person name="Lombard V."/>
            <person name="Magnuson J."/>
            <person name="Maillard F."/>
            <person name="Morin E."/>
            <person name="Murat C."/>
            <person name="Nolan M."/>
            <person name="Ohm R."/>
            <person name="Pangilinan J."/>
            <person name="Pereira M."/>
            <person name="Perotto S."/>
            <person name="Peter M."/>
            <person name="Riley R."/>
            <person name="Sitrit Y."/>
            <person name="Stielow B."/>
            <person name="Szollosi G."/>
            <person name="Zifcakova L."/>
            <person name="Stursova M."/>
            <person name="Spatafora J.W."/>
            <person name="Tedersoo L."/>
            <person name="Vaario L.-M."/>
            <person name="Yamada A."/>
            <person name="Yan M."/>
            <person name="Wang P."/>
            <person name="Xu J."/>
            <person name="Bruns T."/>
            <person name="Baldrian P."/>
            <person name="Vilgalys R."/>
            <person name="Henrissat B."/>
            <person name="Grigoriev I.V."/>
            <person name="Hibbett D."/>
            <person name="Nagy L.G."/>
            <person name="Martin F.M."/>
        </authorList>
    </citation>
    <scope>NUCLEOTIDE SEQUENCE</scope>
    <source>
        <strain evidence="1">P2</strain>
    </source>
</reference>
<organism evidence="1 2">
    <name type="scientific">Thelephora ganbajun</name>
    <name type="common">Ganba fungus</name>
    <dbReference type="NCBI Taxonomy" id="370292"/>
    <lineage>
        <taxon>Eukaryota</taxon>
        <taxon>Fungi</taxon>
        <taxon>Dikarya</taxon>
        <taxon>Basidiomycota</taxon>
        <taxon>Agaricomycotina</taxon>
        <taxon>Agaricomycetes</taxon>
        <taxon>Thelephorales</taxon>
        <taxon>Thelephoraceae</taxon>
        <taxon>Thelephora</taxon>
    </lineage>
</organism>
<dbReference type="Proteomes" id="UP000886501">
    <property type="component" value="Unassembled WGS sequence"/>
</dbReference>
<comment type="caution">
    <text evidence="1">The sequence shown here is derived from an EMBL/GenBank/DDBJ whole genome shotgun (WGS) entry which is preliminary data.</text>
</comment>
<protein>
    <submittedName>
        <fullName evidence="1">Uncharacterized protein</fullName>
    </submittedName>
</protein>
<evidence type="ECO:0000313" key="1">
    <source>
        <dbReference type="EMBL" id="KAF9645981.1"/>
    </source>
</evidence>
<dbReference type="EMBL" id="MU118071">
    <property type="protein sequence ID" value="KAF9645981.1"/>
    <property type="molecule type" value="Genomic_DNA"/>
</dbReference>
<name>A0ACB6Z8M4_THEGA</name>
<accession>A0ACB6Z8M4</accession>